<name>A0A432ZUF7_9GAMM</name>
<comment type="caution">
    <text evidence="3">The sequence shown here is derived from an EMBL/GenBank/DDBJ whole genome shotgun (WGS) entry which is preliminary data.</text>
</comment>
<dbReference type="InterPro" id="IPR025491">
    <property type="entry name" value="DUF4382"/>
</dbReference>
<dbReference type="AlphaFoldDB" id="A0A432ZUF7"/>
<feature type="domain" description="DUF4382" evidence="2">
    <location>
        <begin position="33"/>
        <end position="195"/>
    </location>
</feature>
<dbReference type="Pfam" id="PF14321">
    <property type="entry name" value="DUF4382"/>
    <property type="match status" value="1"/>
</dbReference>
<organism evidence="3 4">
    <name type="scientific">Idiomarina tyrosinivorans</name>
    <dbReference type="NCBI Taxonomy" id="1445662"/>
    <lineage>
        <taxon>Bacteria</taxon>
        <taxon>Pseudomonadati</taxon>
        <taxon>Pseudomonadota</taxon>
        <taxon>Gammaproteobacteria</taxon>
        <taxon>Alteromonadales</taxon>
        <taxon>Idiomarinaceae</taxon>
        <taxon>Idiomarina</taxon>
    </lineage>
</organism>
<keyword evidence="4" id="KW-1185">Reference proteome</keyword>
<evidence type="ECO:0000259" key="2">
    <source>
        <dbReference type="Pfam" id="PF14321"/>
    </source>
</evidence>
<dbReference type="PROSITE" id="PS51257">
    <property type="entry name" value="PROKAR_LIPOPROTEIN"/>
    <property type="match status" value="1"/>
</dbReference>
<proteinExistence type="predicted"/>
<feature type="chain" id="PRO_5019172677" description="DUF4382 domain-containing protein" evidence="1">
    <location>
        <begin position="21"/>
        <end position="330"/>
    </location>
</feature>
<gene>
    <name evidence="3" type="ORF">CWI84_00090</name>
</gene>
<feature type="signal peptide" evidence="1">
    <location>
        <begin position="1"/>
        <end position="20"/>
    </location>
</feature>
<dbReference type="EMBL" id="PIQH01000001">
    <property type="protein sequence ID" value="RUO81550.1"/>
    <property type="molecule type" value="Genomic_DNA"/>
</dbReference>
<keyword evidence="1" id="KW-0732">Signal</keyword>
<protein>
    <recommendedName>
        <fullName evidence="2">DUF4382 domain-containing protein</fullName>
    </recommendedName>
</protein>
<accession>A0A432ZUF7</accession>
<sequence length="330" mass="34573">MLRNLTYTAACLGAATLLTACGGGDENSSVERTAQFNLAVSDAPVSDLDAVVACFSAVELMTDGGPVQFDVGVGADIEPNDVCTDDQGNPVENTRGINLLEFTGSDSTDLLAGAEIDAGDYSQLRLVMDSASYVGRDTDDDGTIDETFALTVPSNELKLDGFTADAGGNLFYTVEFDLRSSLVNPVGQDGYFLKPRGVRLVNNAEVGTVSGNVAETILINNQCTVAPEDTSTPVANVYLYQGADLGLDSLADMGGAEENAPYASTSVYFDGVDSYDYEIGFVATGDYTVAITCDDEADPEADDDVTFLQAQNATVSNEATVTVDFSAQAQ</sequence>
<evidence type="ECO:0000313" key="3">
    <source>
        <dbReference type="EMBL" id="RUO81550.1"/>
    </source>
</evidence>
<dbReference type="Proteomes" id="UP000287996">
    <property type="component" value="Unassembled WGS sequence"/>
</dbReference>
<dbReference type="OrthoDB" id="7062064at2"/>
<evidence type="ECO:0000313" key="4">
    <source>
        <dbReference type="Proteomes" id="UP000287996"/>
    </source>
</evidence>
<reference evidence="3 4" key="1">
    <citation type="journal article" date="2011" name="Front. Microbiol.">
        <title>Genomic signatures of strain selection and enhancement in Bacillus atrophaeus var. globigii, a historical biowarfare simulant.</title>
        <authorList>
            <person name="Gibbons H.S."/>
            <person name="Broomall S.M."/>
            <person name="McNew L.A."/>
            <person name="Daligault H."/>
            <person name="Chapman C."/>
            <person name="Bruce D."/>
            <person name="Karavis M."/>
            <person name="Krepps M."/>
            <person name="McGregor P.A."/>
            <person name="Hong C."/>
            <person name="Park K.H."/>
            <person name="Akmal A."/>
            <person name="Feldman A."/>
            <person name="Lin J.S."/>
            <person name="Chang W.E."/>
            <person name="Higgs B.W."/>
            <person name="Demirev P."/>
            <person name="Lindquist J."/>
            <person name="Liem A."/>
            <person name="Fochler E."/>
            <person name="Read T.D."/>
            <person name="Tapia R."/>
            <person name="Johnson S."/>
            <person name="Bishop-Lilly K.A."/>
            <person name="Detter C."/>
            <person name="Han C."/>
            <person name="Sozhamannan S."/>
            <person name="Rosenzweig C.N."/>
            <person name="Skowronski E.W."/>
        </authorList>
    </citation>
    <scope>NUCLEOTIDE SEQUENCE [LARGE SCALE GENOMIC DNA]</scope>
    <source>
        <strain evidence="3 4">CC-PW-9</strain>
    </source>
</reference>
<evidence type="ECO:0000256" key="1">
    <source>
        <dbReference type="SAM" id="SignalP"/>
    </source>
</evidence>